<dbReference type="AlphaFoldDB" id="A0A495VLQ1"/>
<comment type="caution">
    <text evidence="2">The sequence shown here is derived from an EMBL/GenBank/DDBJ whole genome shotgun (WGS) entry which is preliminary data.</text>
</comment>
<protein>
    <recommendedName>
        <fullName evidence="4">Tetratricopeptide repeat protein</fullName>
    </recommendedName>
</protein>
<gene>
    <name evidence="2" type="ORF">C8E97_6752</name>
    <name evidence="1" type="ORF">C8E97_6769</name>
</gene>
<evidence type="ECO:0000313" key="3">
    <source>
        <dbReference type="Proteomes" id="UP000282084"/>
    </source>
</evidence>
<dbReference type="EMBL" id="RBXO01000003">
    <property type="protein sequence ID" value="RKT49273.1"/>
    <property type="molecule type" value="Genomic_DNA"/>
</dbReference>
<dbReference type="SUPFAM" id="SSF48452">
    <property type="entry name" value="TPR-like"/>
    <property type="match status" value="1"/>
</dbReference>
<evidence type="ECO:0008006" key="4">
    <source>
        <dbReference type="Google" id="ProtNLM"/>
    </source>
</evidence>
<reference evidence="2 3" key="1">
    <citation type="submission" date="2018-10" db="EMBL/GenBank/DDBJ databases">
        <title>Sequencing the genomes of 1000 actinobacteria strains.</title>
        <authorList>
            <person name="Klenk H.-P."/>
        </authorList>
    </citation>
    <scope>NUCLEOTIDE SEQUENCE [LARGE SCALE GENOMIC DNA]</scope>
    <source>
        <strain evidence="2 3">DSM 43800</strain>
    </source>
</reference>
<name>A0A495VLQ1_9PSEU</name>
<dbReference type="Proteomes" id="UP000282084">
    <property type="component" value="Unassembled WGS sequence"/>
</dbReference>
<accession>A0A495VLQ1</accession>
<dbReference type="EMBL" id="RBXO01000002">
    <property type="protein sequence ID" value="RKT49373.1"/>
    <property type="molecule type" value="Genomic_DNA"/>
</dbReference>
<sequence length="419" mass="45475">MTWRPSGPSHAEEPVRIARRDVGDVRLEAVEYARDGAGPSGWRYLLTMSGGRRSGWEIAYFDRPNITSLMVAAISEYLDRHPMMAAEFARDPYDWSDVDMMRWYAHAALAADEILFPATARLTLDLGPVPGGVPLPFAAEWHEAVTWLGVLQPTLAVVQQTAGVAGRHEVIIALASASRHVTLRHREVWPLRLDAESVGIDAAEAVGDRGAQLHLRLRRADTARRLGQHVPALTDLQLVLAADDLDPVRRQEALVQRALVRRDQGRHGEADRDLTGALHLAEETASAMGQAVALAALSRMRTARGDCHQGLKLARRELAVRARLGVPTGTAYAHHSIALALQGLGEHAAAVRQCDLADAIYQQTGGPAADEADLLDTLARSLDHQPDGRERAAACRTAAALIRQSLGLAEDEQPGEVHG</sequence>
<dbReference type="Gene3D" id="1.25.40.10">
    <property type="entry name" value="Tetratricopeptide repeat domain"/>
    <property type="match status" value="1"/>
</dbReference>
<dbReference type="InterPro" id="IPR011990">
    <property type="entry name" value="TPR-like_helical_dom_sf"/>
</dbReference>
<evidence type="ECO:0000313" key="1">
    <source>
        <dbReference type="EMBL" id="RKT49273.1"/>
    </source>
</evidence>
<keyword evidence="3" id="KW-1185">Reference proteome</keyword>
<proteinExistence type="predicted"/>
<organism evidence="2 3">
    <name type="scientific">Saccharothrix australiensis</name>
    <dbReference type="NCBI Taxonomy" id="2072"/>
    <lineage>
        <taxon>Bacteria</taxon>
        <taxon>Bacillati</taxon>
        <taxon>Actinomycetota</taxon>
        <taxon>Actinomycetes</taxon>
        <taxon>Pseudonocardiales</taxon>
        <taxon>Pseudonocardiaceae</taxon>
        <taxon>Saccharothrix</taxon>
    </lineage>
</organism>
<evidence type="ECO:0000313" key="2">
    <source>
        <dbReference type="EMBL" id="RKT49373.1"/>
    </source>
</evidence>
<dbReference type="RefSeq" id="WP_170212187.1">
    <property type="nucleotide sequence ID" value="NZ_RBXO01000002.1"/>
</dbReference>